<gene>
    <name evidence="2" type="ORF">ABS768_01695</name>
</gene>
<dbReference type="Pfam" id="PF13333">
    <property type="entry name" value="rve_2"/>
    <property type="match status" value="1"/>
</dbReference>
<proteinExistence type="predicted"/>
<dbReference type="RefSeq" id="WP_408073208.1">
    <property type="nucleotide sequence ID" value="NZ_JBELQB010000001.1"/>
</dbReference>
<feature type="domain" description="Integrase catalytic" evidence="1">
    <location>
        <begin position="28"/>
        <end position="58"/>
    </location>
</feature>
<reference evidence="2 3" key="1">
    <citation type="submission" date="2024-06" db="EMBL/GenBank/DDBJ databases">
        <authorList>
            <person name="Kaempfer P."/>
            <person name="Viver T."/>
        </authorList>
    </citation>
    <scope>NUCLEOTIDE SEQUENCE [LARGE SCALE GENOMIC DNA]</scope>
    <source>
        <strain evidence="2 3">ST-75</strain>
    </source>
</reference>
<comment type="caution">
    <text evidence="2">The sequence shown here is derived from an EMBL/GenBank/DDBJ whole genome shotgun (WGS) entry which is preliminary data.</text>
</comment>
<evidence type="ECO:0000313" key="2">
    <source>
        <dbReference type="EMBL" id="MFL9836191.1"/>
    </source>
</evidence>
<accession>A0ABW8YA41</accession>
<keyword evidence="3" id="KW-1185">Reference proteome</keyword>
<dbReference type="Proteomes" id="UP001629059">
    <property type="component" value="Unassembled WGS sequence"/>
</dbReference>
<sequence>MRVKNSLNTSVNINQLPEACHEKVTVGTQNSYQNRYEAESTIKEYIEVYYNSKRRHKHLGNETILECQKHYNHK</sequence>
<dbReference type="EMBL" id="JBELQB010000001">
    <property type="protein sequence ID" value="MFL9836191.1"/>
    <property type="molecule type" value="Genomic_DNA"/>
</dbReference>
<name>A0ABW8YA41_9FLAO</name>
<protein>
    <submittedName>
        <fullName evidence="2">IS3 family transposase</fullName>
    </submittedName>
</protein>
<evidence type="ECO:0000259" key="1">
    <source>
        <dbReference type="Pfam" id="PF13333"/>
    </source>
</evidence>
<evidence type="ECO:0000313" key="3">
    <source>
        <dbReference type="Proteomes" id="UP001629059"/>
    </source>
</evidence>
<organism evidence="2 3">
    <name type="scientific">Flavobacterium rhizophilum</name>
    <dbReference type="NCBI Taxonomy" id="3163296"/>
    <lineage>
        <taxon>Bacteria</taxon>
        <taxon>Pseudomonadati</taxon>
        <taxon>Bacteroidota</taxon>
        <taxon>Flavobacteriia</taxon>
        <taxon>Flavobacteriales</taxon>
        <taxon>Flavobacteriaceae</taxon>
        <taxon>Flavobacterium</taxon>
    </lineage>
</organism>
<dbReference type="InterPro" id="IPR001584">
    <property type="entry name" value="Integrase_cat-core"/>
</dbReference>